<feature type="compositionally biased region" description="Polar residues" evidence="1">
    <location>
        <begin position="481"/>
        <end position="500"/>
    </location>
</feature>
<feature type="region of interest" description="Disordered" evidence="1">
    <location>
        <begin position="546"/>
        <end position="570"/>
    </location>
</feature>
<feature type="compositionally biased region" description="Polar residues" evidence="1">
    <location>
        <begin position="49"/>
        <end position="59"/>
    </location>
</feature>
<name>A0A4S2MKH5_9PEZI</name>
<feature type="region of interest" description="Disordered" evidence="1">
    <location>
        <begin position="1019"/>
        <end position="1059"/>
    </location>
</feature>
<dbReference type="InParanoid" id="A0A4S2MKH5"/>
<organism evidence="2 3">
    <name type="scientific">Ascodesmis nigricans</name>
    <dbReference type="NCBI Taxonomy" id="341454"/>
    <lineage>
        <taxon>Eukaryota</taxon>
        <taxon>Fungi</taxon>
        <taxon>Dikarya</taxon>
        <taxon>Ascomycota</taxon>
        <taxon>Pezizomycotina</taxon>
        <taxon>Pezizomycetes</taxon>
        <taxon>Pezizales</taxon>
        <taxon>Ascodesmidaceae</taxon>
        <taxon>Ascodesmis</taxon>
    </lineage>
</organism>
<gene>
    <name evidence="2" type="ORF">EX30DRAFT_374578</name>
</gene>
<feature type="compositionally biased region" description="Basic residues" evidence="1">
    <location>
        <begin position="17"/>
        <end position="26"/>
    </location>
</feature>
<evidence type="ECO:0000313" key="2">
    <source>
        <dbReference type="EMBL" id="TGZ77501.1"/>
    </source>
</evidence>
<sequence>MAPSSLRIPPPPPSLGPRRHRSRPKHQRDTSVMLSPLTSPLTESSSTSGQADGSKSVRQATHDPDVCPLGNTDGVGSFTQLNSYQSEAVEVQEDIYPLRKGLLAKPEPPLPTSEDKVDTGEFPDSSRPAIVASIQAKYLSKAVTPSNSIQRIHVYAGHRFTNSKMKILKTDIEQEVPATPVLEQIFEDGLDKRMKASISGAPGTQALDGPTGIPIFDEATLKEIEKEIAAATQTSILLPPDSVPTDVIFRHTNPRNPGKCSTATSEAKKKPIGANERPAKRVGCGGEELPLFNSGIPLPVLPWPAPLEHPSADLGALTPSSIEFSSPERVLEYDSSSRMRDMEEFPEIGTEHSGTSTPRATGSHTIDILFAASSPRSLETSSNSAPQPLITEVQSIPAVEIDKWSNIGAKTYLKNDEVGCAFDVPMAESDKCPRPEEVMKHLVTDTNLKIPDFVAAPPKLIKSAYGNIDTRKESLNTIIVNPDSSSENIHPNTHPLSMNSKARDHRKGEYADCLVCDHETTNVRLNPLTFGKRRIRDIGYHTLSIPVPSLDSKSGNDPDTPRSRRSSLRRFSGLQRQVTYVDGPAEAKDKTFDHLPTNFCYPEAFAEMMSGFPPGTFTSTAITVDSTSAASTVSMLPVPHPEYGSARRNMSLSGTGARMRHRSIEDPDHFSNRTLCSVSMGSNNPHEFEDSPDGKADPLAIVSSGDGRAARLGSGALDAPGTDGAHDPIIKERLKRGEKSENPKKPHKPQIDWNKLLEAEGPQTVHKPPIKDSRGNIIWDMSPTDPKKPRISCYKLRQHVEEEGPQTVHTLPVKDSQGNIIRDVPSTGSKKPQIDWSKLCDDVEAEGQGNVHTLPIQDRKGNIIRDVPQNGPKKLRKKRSSVSVPSSYHNTIQPRYLDGPGTASTTTLSLSLPTTTTAPDQPPTPIASLLFVLSTHLITPIATPAINFTIITRFLTTACFDFLAYRDPPSHTHHASLPPRELYQVETRDSVQSWLDNQQRQGVYTHGDTLRERAREFALEGQYRPGRTSGGLDGIDERTEEDDECAVEEDDDGEDEQRKRWRELERLRRQLGRAGVGVRPTMGIGMSPAMSFVA</sequence>
<feature type="region of interest" description="Disordered" evidence="1">
    <location>
        <begin position="763"/>
        <end position="784"/>
    </location>
</feature>
<feature type="compositionally biased region" description="Low complexity" evidence="1">
    <location>
        <begin position="34"/>
        <end position="48"/>
    </location>
</feature>
<feature type="region of interest" description="Disordered" evidence="1">
    <location>
        <begin position="1"/>
        <end position="73"/>
    </location>
</feature>
<feature type="region of interest" description="Disordered" evidence="1">
    <location>
        <begin position="102"/>
        <end position="124"/>
    </location>
</feature>
<dbReference type="EMBL" id="ML220152">
    <property type="protein sequence ID" value="TGZ77501.1"/>
    <property type="molecule type" value="Genomic_DNA"/>
</dbReference>
<reference evidence="2 3" key="1">
    <citation type="submission" date="2019-04" db="EMBL/GenBank/DDBJ databases">
        <title>Comparative genomics and transcriptomics to analyze fruiting body development in filamentous ascomycetes.</title>
        <authorList>
            <consortium name="DOE Joint Genome Institute"/>
            <person name="Lutkenhaus R."/>
            <person name="Traeger S."/>
            <person name="Breuer J."/>
            <person name="Kuo A."/>
            <person name="Lipzen A."/>
            <person name="Pangilinan J."/>
            <person name="Dilworth D."/>
            <person name="Sandor L."/>
            <person name="Poggeler S."/>
            <person name="Barry K."/>
            <person name="Grigoriev I.V."/>
            <person name="Nowrousian M."/>
        </authorList>
    </citation>
    <scope>NUCLEOTIDE SEQUENCE [LARGE SCALE GENOMIC DNA]</scope>
    <source>
        <strain evidence="2 3">CBS 389.68</strain>
    </source>
</reference>
<feature type="region of interest" description="Disordered" evidence="1">
    <location>
        <begin position="252"/>
        <end position="281"/>
    </location>
</feature>
<keyword evidence="3" id="KW-1185">Reference proteome</keyword>
<feature type="compositionally biased region" description="Acidic residues" evidence="1">
    <location>
        <begin position="1038"/>
        <end position="1055"/>
    </location>
</feature>
<accession>A0A4S2MKH5</accession>
<dbReference type="AlphaFoldDB" id="A0A4S2MKH5"/>
<feature type="compositionally biased region" description="Low complexity" evidence="1">
    <location>
        <begin position="899"/>
        <end position="909"/>
    </location>
</feature>
<evidence type="ECO:0000313" key="3">
    <source>
        <dbReference type="Proteomes" id="UP000298138"/>
    </source>
</evidence>
<feature type="region of interest" description="Disordered" evidence="1">
    <location>
        <begin position="866"/>
        <end position="909"/>
    </location>
</feature>
<proteinExistence type="predicted"/>
<feature type="region of interest" description="Disordered" evidence="1">
    <location>
        <begin position="481"/>
        <end position="502"/>
    </location>
</feature>
<evidence type="ECO:0000256" key="1">
    <source>
        <dbReference type="SAM" id="MobiDB-lite"/>
    </source>
</evidence>
<dbReference type="Proteomes" id="UP000298138">
    <property type="component" value="Unassembled WGS sequence"/>
</dbReference>
<protein>
    <submittedName>
        <fullName evidence="2">Uncharacterized protein</fullName>
    </submittedName>
</protein>